<organism evidence="2 3">
    <name type="scientific">Microbulbifer thermotolerans</name>
    <dbReference type="NCBI Taxonomy" id="252514"/>
    <lineage>
        <taxon>Bacteria</taxon>
        <taxon>Pseudomonadati</taxon>
        <taxon>Pseudomonadota</taxon>
        <taxon>Gammaproteobacteria</taxon>
        <taxon>Cellvibrionales</taxon>
        <taxon>Microbulbiferaceae</taxon>
        <taxon>Microbulbifer</taxon>
    </lineage>
</organism>
<dbReference type="EMBL" id="JAPHQB010000063">
    <property type="protein sequence ID" value="MCX2803369.1"/>
    <property type="molecule type" value="Genomic_DNA"/>
</dbReference>
<keyword evidence="1" id="KW-0472">Membrane</keyword>
<dbReference type="AlphaFoldDB" id="A0AB35I1M7"/>
<feature type="transmembrane region" description="Helical" evidence="1">
    <location>
        <begin position="57"/>
        <end position="77"/>
    </location>
</feature>
<keyword evidence="1" id="KW-1133">Transmembrane helix</keyword>
<gene>
    <name evidence="2" type="ORF">OQJ68_16450</name>
</gene>
<dbReference type="RefSeq" id="WP_139223278.1">
    <property type="nucleotide sequence ID" value="NZ_FOKT01000008.1"/>
</dbReference>
<evidence type="ECO:0000313" key="3">
    <source>
        <dbReference type="Proteomes" id="UP001209730"/>
    </source>
</evidence>
<reference evidence="2" key="1">
    <citation type="submission" date="2022-11" db="EMBL/GenBank/DDBJ databases">
        <title>Chitin-degrading and fungicidal potential of chitinolytic bacterial strains from marine environment of the Pacific Ocean regions.</title>
        <authorList>
            <person name="Pentekhina I."/>
            <person name="Nedashkovskaya O."/>
            <person name="Seitkalieva A."/>
            <person name="Podvolotskaya A."/>
            <person name="Tekutyeva L."/>
            <person name="Balabanova L."/>
        </authorList>
    </citation>
    <scope>NUCLEOTIDE SEQUENCE</scope>
    <source>
        <strain evidence="2">KMM 6838</strain>
    </source>
</reference>
<keyword evidence="1" id="KW-0812">Transmembrane</keyword>
<evidence type="ECO:0000256" key="1">
    <source>
        <dbReference type="SAM" id="Phobius"/>
    </source>
</evidence>
<name>A0AB35I1M7_MICTH</name>
<proteinExistence type="predicted"/>
<feature type="transmembrane region" description="Helical" evidence="1">
    <location>
        <begin position="5"/>
        <end position="23"/>
    </location>
</feature>
<accession>A0AB35I1M7</accession>
<evidence type="ECO:0000313" key="2">
    <source>
        <dbReference type="EMBL" id="MCX2803369.1"/>
    </source>
</evidence>
<sequence length="89" mass="10134">MKALYIKGIAIFIITIILGVFWLRNPQLFPKPPEDIALFIINFFGAETQESIANIELIYVFFVAAIMSTVIVTLIPYKKILTSLSKRRS</sequence>
<protein>
    <submittedName>
        <fullName evidence="2">Uncharacterized protein</fullName>
    </submittedName>
</protein>
<comment type="caution">
    <text evidence="2">The sequence shown here is derived from an EMBL/GenBank/DDBJ whole genome shotgun (WGS) entry which is preliminary data.</text>
</comment>
<dbReference type="Proteomes" id="UP001209730">
    <property type="component" value="Unassembled WGS sequence"/>
</dbReference>